<evidence type="ECO:0000313" key="2">
    <source>
        <dbReference type="EMBL" id="MCI35164.1"/>
    </source>
</evidence>
<dbReference type="InterPro" id="IPR005174">
    <property type="entry name" value="KIB1-4_b-propeller"/>
</dbReference>
<dbReference type="Proteomes" id="UP000265520">
    <property type="component" value="Unassembled WGS sequence"/>
</dbReference>
<dbReference type="AlphaFoldDB" id="A0A392RGK6"/>
<feature type="non-terminal residue" evidence="2">
    <location>
        <position position="94"/>
    </location>
</feature>
<dbReference type="EMBL" id="LXQA010220840">
    <property type="protein sequence ID" value="MCI35164.1"/>
    <property type="molecule type" value="Genomic_DNA"/>
</dbReference>
<proteinExistence type="predicted"/>
<evidence type="ECO:0000313" key="3">
    <source>
        <dbReference type="Proteomes" id="UP000265520"/>
    </source>
</evidence>
<protein>
    <submittedName>
        <fullName evidence="2">F-box protein SKIP23-like</fullName>
    </submittedName>
</protein>
<organism evidence="2 3">
    <name type="scientific">Trifolium medium</name>
    <dbReference type="NCBI Taxonomy" id="97028"/>
    <lineage>
        <taxon>Eukaryota</taxon>
        <taxon>Viridiplantae</taxon>
        <taxon>Streptophyta</taxon>
        <taxon>Embryophyta</taxon>
        <taxon>Tracheophyta</taxon>
        <taxon>Spermatophyta</taxon>
        <taxon>Magnoliopsida</taxon>
        <taxon>eudicotyledons</taxon>
        <taxon>Gunneridae</taxon>
        <taxon>Pentapetalae</taxon>
        <taxon>rosids</taxon>
        <taxon>fabids</taxon>
        <taxon>Fabales</taxon>
        <taxon>Fabaceae</taxon>
        <taxon>Papilionoideae</taxon>
        <taxon>50 kb inversion clade</taxon>
        <taxon>NPAAA clade</taxon>
        <taxon>Hologalegina</taxon>
        <taxon>IRL clade</taxon>
        <taxon>Trifolieae</taxon>
        <taxon>Trifolium</taxon>
    </lineage>
</organism>
<name>A0A392RGK6_9FABA</name>
<comment type="caution">
    <text evidence="2">The sequence shown here is derived from an EMBL/GenBank/DDBJ whole genome shotgun (WGS) entry which is preliminary data.</text>
</comment>
<evidence type="ECO:0000259" key="1">
    <source>
        <dbReference type="Pfam" id="PF03478"/>
    </source>
</evidence>
<feature type="domain" description="KIB1-4 beta-propeller" evidence="1">
    <location>
        <begin position="2"/>
        <end position="94"/>
    </location>
</feature>
<dbReference type="Pfam" id="PF03478">
    <property type="entry name" value="Beta-prop_KIB1-4"/>
    <property type="match status" value="1"/>
</dbReference>
<sequence>MTGTIVVCDVEDPGVSFVEVPEHTSVNFNYLNDICYTVFAGEDMLMVRRYYIDEEEPQVLTVRFLISKMNWNAHKWEEIQTLGEHSVFIGKNSS</sequence>
<accession>A0A392RGK6</accession>
<keyword evidence="3" id="KW-1185">Reference proteome</keyword>
<reference evidence="2 3" key="1">
    <citation type="journal article" date="2018" name="Front. Plant Sci.">
        <title>Red Clover (Trifolium pratense) and Zigzag Clover (T. medium) - A Picture of Genomic Similarities and Differences.</title>
        <authorList>
            <person name="Dluhosova J."/>
            <person name="Istvanek J."/>
            <person name="Nedelnik J."/>
            <person name="Repkova J."/>
        </authorList>
    </citation>
    <scope>NUCLEOTIDE SEQUENCE [LARGE SCALE GENOMIC DNA]</scope>
    <source>
        <strain evidence="3">cv. 10/8</strain>
        <tissue evidence="2">Leaf</tissue>
    </source>
</reference>